<evidence type="ECO:0000256" key="2">
    <source>
        <dbReference type="ARBA" id="ARBA00035010"/>
    </source>
</evidence>
<evidence type="ECO:0000256" key="3">
    <source>
        <dbReference type="SAM" id="Phobius"/>
    </source>
</evidence>
<protein>
    <submittedName>
        <fullName evidence="5">p-47 protein</fullName>
    </submittedName>
</protein>
<feature type="domain" description="Protein OrfX2/OrfX3/P47" evidence="4">
    <location>
        <begin position="18"/>
        <end position="479"/>
    </location>
</feature>
<proteinExistence type="inferred from homology"/>
<keyword evidence="3" id="KW-0812">Transmembrane</keyword>
<organism evidence="5 6">
    <name type="scientific">Lutimaribacter saemankumensis</name>
    <dbReference type="NCBI Taxonomy" id="490829"/>
    <lineage>
        <taxon>Bacteria</taxon>
        <taxon>Pseudomonadati</taxon>
        <taxon>Pseudomonadota</taxon>
        <taxon>Alphaproteobacteria</taxon>
        <taxon>Rhodobacterales</taxon>
        <taxon>Roseobacteraceae</taxon>
        <taxon>Lutimaribacter</taxon>
    </lineage>
</organism>
<dbReference type="STRING" id="490829.SAMN05421850_10180"/>
<keyword evidence="1" id="KW-0843">Virulence</keyword>
<gene>
    <name evidence="5" type="ORF">SAMN05421850_10180</name>
</gene>
<feature type="transmembrane region" description="Helical" evidence="3">
    <location>
        <begin position="413"/>
        <end position="434"/>
    </location>
</feature>
<sequence length="517" mass="55583">MKDFPITLATATQYRADTGGWDAVNCVRITEINDAIRNAGTSPGRMEISPDENSHVQGDFDSWRVSPGGDGPLINLEIPMRDVTVERGDRRATLDQIVIEIQVRMELIPSGRNAPQDGIVEKLLVIAKRPSPLLLGADGSQRAATLVGHTGLDDLGLRLKSTLLSGIETWMNDNLDNFTHVFAAVNVSERMSEETEGEAFAWLKPTDVSYAFGASGTDPDASVLAILCQTEGRSPKGLVHQADPGLIPEGCDAGVVISRSRFLRNMVGKSLPKAFKGLADKDIRYKEKDTGLHLAKPVKAQRVEHDGKSYDPVIHQLDVSLRDTEMELKSLTKTEVSPGIFSVCSATAAYAFGLTTRSDGAKTIGFVETRPIKTVESTEKTKEVTIIDTILTILGVIGGLVITFVSFGTASVAYYVVLGIVLGSLAGTISIKLIEMTKEGDAPPIDLLMANATGAVRWSTGRTFDPTFAALNNGLQIGGRFIKADTGLLGAAPDAGPLFHGAFQNEFADIMKERKDQ</sequence>
<dbReference type="Proteomes" id="UP000199340">
    <property type="component" value="Unassembled WGS sequence"/>
</dbReference>
<comment type="similarity">
    <text evidence="2">Belongs to the TULIP P47 family.</text>
</comment>
<name>A0A1G8GGX2_9RHOB</name>
<keyword evidence="3" id="KW-0472">Membrane</keyword>
<evidence type="ECO:0000259" key="4">
    <source>
        <dbReference type="Pfam" id="PF06597"/>
    </source>
</evidence>
<dbReference type="Pfam" id="PF06597">
    <property type="entry name" value="Clostridium_P47"/>
    <property type="match status" value="1"/>
</dbReference>
<dbReference type="InterPro" id="IPR010567">
    <property type="entry name" value="OrfX2/OrfX3/P47"/>
</dbReference>
<dbReference type="EMBL" id="FNEB01000001">
    <property type="protein sequence ID" value="SDH93615.1"/>
    <property type="molecule type" value="Genomic_DNA"/>
</dbReference>
<accession>A0A1G8GGX2</accession>
<keyword evidence="6" id="KW-1185">Reference proteome</keyword>
<keyword evidence="3" id="KW-1133">Transmembrane helix</keyword>
<evidence type="ECO:0000313" key="6">
    <source>
        <dbReference type="Proteomes" id="UP000199340"/>
    </source>
</evidence>
<reference evidence="5 6" key="1">
    <citation type="submission" date="2016-10" db="EMBL/GenBank/DDBJ databases">
        <authorList>
            <person name="de Groot N.N."/>
        </authorList>
    </citation>
    <scope>NUCLEOTIDE SEQUENCE [LARGE SCALE GENOMIC DNA]</scope>
    <source>
        <strain evidence="5 6">DSM 28010</strain>
    </source>
</reference>
<feature type="transmembrane region" description="Helical" evidence="3">
    <location>
        <begin position="386"/>
        <end position="407"/>
    </location>
</feature>
<evidence type="ECO:0000256" key="1">
    <source>
        <dbReference type="ARBA" id="ARBA00023026"/>
    </source>
</evidence>
<evidence type="ECO:0000313" key="5">
    <source>
        <dbReference type="EMBL" id="SDH93615.1"/>
    </source>
</evidence>
<dbReference type="AlphaFoldDB" id="A0A1G8GGX2"/>
<dbReference type="OrthoDB" id="6780533at2"/>
<dbReference type="RefSeq" id="WP_090025332.1">
    <property type="nucleotide sequence ID" value="NZ_FNEB01000001.1"/>
</dbReference>